<dbReference type="AlphaFoldDB" id="G0MCR3"/>
<name>G0MCR3_CAEBE</name>
<dbReference type="HOGENOM" id="CLU_090770_1_0_1"/>
<protein>
    <recommendedName>
        <fullName evidence="4">SCP domain-containing protein</fullName>
    </recommendedName>
</protein>
<dbReference type="EMBL" id="GL379790">
    <property type="protein sequence ID" value="EGT49608.1"/>
    <property type="molecule type" value="Genomic_DNA"/>
</dbReference>
<reference evidence="3" key="1">
    <citation type="submission" date="2011-07" db="EMBL/GenBank/DDBJ databases">
        <authorList>
            <consortium name="Caenorhabditis brenneri Sequencing and Analysis Consortium"/>
            <person name="Wilson R.K."/>
        </authorList>
    </citation>
    <scope>NUCLEOTIDE SEQUENCE [LARGE SCALE GENOMIC DNA]</scope>
    <source>
        <strain evidence="3">PB2801</strain>
    </source>
</reference>
<evidence type="ECO:0008006" key="4">
    <source>
        <dbReference type="Google" id="ProtNLM"/>
    </source>
</evidence>
<sequence length="187" mass="21417">MMYLNTLILLLILLVDPAVCQDNKQIDGPDLVRLVNWRRRQLAKMFWIPNMHELVWDENLAEKAKSSINFRSTPNGDDWRSTGYGVIAGYHEASKILRQGIKTYSKNFRDIMKYVKYRQPYTVEDLELFVPGQKKIGCSMKAFDKDVFLLCVLGPENTFSSMGVGRGRVGSKCDKGEKNIDGLCRSK</sequence>
<feature type="signal peptide" evidence="1">
    <location>
        <begin position="1"/>
        <end position="20"/>
    </location>
</feature>
<feature type="chain" id="PRO_5003403718" description="SCP domain-containing protein" evidence="1">
    <location>
        <begin position="21"/>
        <end position="187"/>
    </location>
</feature>
<organism evidence="3">
    <name type="scientific">Caenorhabditis brenneri</name>
    <name type="common">Nematode worm</name>
    <dbReference type="NCBI Taxonomy" id="135651"/>
    <lineage>
        <taxon>Eukaryota</taxon>
        <taxon>Metazoa</taxon>
        <taxon>Ecdysozoa</taxon>
        <taxon>Nematoda</taxon>
        <taxon>Chromadorea</taxon>
        <taxon>Rhabditida</taxon>
        <taxon>Rhabditina</taxon>
        <taxon>Rhabditomorpha</taxon>
        <taxon>Rhabditoidea</taxon>
        <taxon>Rhabditidae</taxon>
        <taxon>Peloderinae</taxon>
        <taxon>Caenorhabditis</taxon>
    </lineage>
</organism>
<keyword evidence="1" id="KW-0732">Signal</keyword>
<evidence type="ECO:0000313" key="3">
    <source>
        <dbReference type="Proteomes" id="UP000008068"/>
    </source>
</evidence>
<evidence type="ECO:0000256" key="1">
    <source>
        <dbReference type="SAM" id="SignalP"/>
    </source>
</evidence>
<gene>
    <name evidence="2" type="ORF">CAEBREN_06858</name>
</gene>
<evidence type="ECO:0000313" key="2">
    <source>
        <dbReference type="EMBL" id="EGT49608.1"/>
    </source>
</evidence>
<dbReference type="FunCoup" id="G0MCR3">
    <property type="interactions" value="432"/>
</dbReference>
<dbReference type="SUPFAM" id="SSF55797">
    <property type="entry name" value="PR-1-like"/>
    <property type="match status" value="1"/>
</dbReference>
<dbReference type="Proteomes" id="UP000008068">
    <property type="component" value="Unassembled WGS sequence"/>
</dbReference>
<dbReference type="Gene3D" id="3.40.33.10">
    <property type="entry name" value="CAP"/>
    <property type="match status" value="1"/>
</dbReference>
<dbReference type="InParanoid" id="G0MCR3"/>
<dbReference type="InterPro" id="IPR035940">
    <property type="entry name" value="CAP_sf"/>
</dbReference>
<proteinExistence type="predicted"/>
<accession>G0MCR3</accession>
<keyword evidence="3" id="KW-1185">Reference proteome</keyword>